<reference evidence="1 2" key="1">
    <citation type="submission" date="2021-01" db="EMBL/GenBank/DDBJ databases">
        <title>Whole genome shotgun sequence of Microbispora corallina NBRC 16416.</title>
        <authorList>
            <person name="Komaki H."/>
            <person name="Tamura T."/>
        </authorList>
    </citation>
    <scope>NUCLEOTIDE SEQUENCE [LARGE SCALE GENOMIC DNA]</scope>
    <source>
        <strain evidence="1 2">NBRC 16416</strain>
    </source>
</reference>
<protein>
    <submittedName>
        <fullName evidence="1">Uncharacterized protein</fullName>
    </submittedName>
</protein>
<accession>A0ABQ4GAR2</accession>
<proteinExistence type="predicted"/>
<gene>
    <name evidence="1" type="ORF">Mco01_71060</name>
</gene>
<dbReference type="Proteomes" id="UP000603904">
    <property type="component" value="Unassembled WGS sequence"/>
</dbReference>
<dbReference type="EMBL" id="BOOC01000051">
    <property type="protein sequence ID" value="GIH44106.1"/>
    <property type="molecule type" value="Genomic_DNA"/>
</dbReference>
<sequence length="61" mass="6379">MGPPPPETIAGRSAAPIGRITFCGQPGYPQAAGVRRREPEGVGILAEAHEKQAQETPWDGA</sequence>
<keyword evidence="2" id="KW-1185">Reference proteome</keyword>
<evidence type="ECO:0000313" key="1">
    <source>
        <dbReference type="EMBL" id="GIH44106.1"/>
    </source>
</evidence>
<evidence type="ECO:0000313" key="2">
    <source>
        <dbReference type="Proteomes" id="UP000603904"/>
    </source>
</evidence>
<comment type="caution">
    <text evidence="1">The sequence shown here is derived from an EMBL/GenBank/DDBJ whole genome shotgun (WGS) entry which is preliminary data.</text>
</comment>
<organism evidence="1 2">
    <name type="scientific">Microbispora corallina</name>
    <dbReference type="NCBI Taxonomy" id="83302"/>
    <lineage>
        <taxon>Bacteria</taxon>
        <taxon>Bacillati</taxon>
        <taxon>Actinomycetota</taxon>
        <taxon>Actinomycetes</taxon>
        <taxon>Streptosporangiales</taxon>
        <taxon>Streptosporangiaceae</taxon>
        <taxon>Microbispora</taxon>
    </lineage>
</organism>
<name>A0ABQ4GAR2_9ACTN</name>